<dbReference type="GO" id="GO:0005667">
    <property type="term" value="C:transcription regulator complex"/>
    <property type="evidence" value="ECO:0007669"/>
    <property type="project" value="TreeGrafter"/>
</dbReference>
<proteinExistence type="predicted"/>
<sequence>MPFSPPSHLGLVHADSAVSTPARQARSLSIKTAEGDSVSILNDDSSMFAYRTPTSLRSTASSISNGSVCSTRGHRLFSMPDMTPDHSPLCTSLARSPAATPTSQLQLPSLSALIQAVSMTSYHDKQAAPPMSLAHSYSQAYAVGQMNSDGGSMPLPACTHVVPRTQNKRKYICVYMGCGKAFTTSGHLSRHHRIHTGEKNYPCLHPGCDSRFSRQDNMMQHYRTHLSPRSRRNRAACNMADNADYAPAAADSIRNTPASSTASDCNSRPASRISAFSPYRRIYRPHSPQPRLHWPFY</sequence>
<keyword evidence="1" id="KW-0479">Metal-binding</keyword>
<dbReference type="PANTHER" id="PTHR14003">
    <property type="entry name" value="TRANSCRIPTIONAL REPRESSOR PROTEIN YY"/>
    <property type="match status" value="1"/>
</dbReference>
<dbReference type="EMBL" id="JANBQF010000899">
    <property type="protein sequence ID" value="KAJ1998654.1"/>
    <property type="molecule type" value="Genomic_DNA"/>
</dbReference>
<evidence type="ECO:0000313" key="8">
    <source>
        <dbReference type="Proteomes" id="UP001150907"/>
    </source>
</evidence>
<dbReference type="Pfam" id="PF00096">
    <property type="entry name" value="zf-C2H2"/>
    <property type="match status" value="2"/>
</dbReference>
<evidence type="ECO:0000256" key="3">
    <source>
        <dbReference type="ARBA" id="ARBA00022771"/>
    </source>
</evidence>
<keyword evidence="4" id="KW-0862">Zinc</keyword>
<keyword evidence="3 5" id="KW-0863">Zinc-finger</keyword>
<dbReference type="FunFam" id="3.30.160.60:FF:000007">
    <property type="entry name" value="Basic krueppel-like factor 3"/>
    <property type="match status" value="1"/>
</dbReference>
<organism evidence="7 8">
    <name type="scientific">Coemansia thaxteri</name>
    <dbReference type="NCBI Taxonomy" id="2663907"/>
    <lineage>
        <taxon>Eukaryota</taxon>
        <taxon>Fungi</taxon>
        <taxon>Fungi incertae sedis</taxon>
        <taxon>Zoopagomycota</taxon>
        <taxon>Kickxellomycotina</taxon>
        <taxon>Kickxellomycetes</taxon>
        <taxon>Kickxellales</taxon>
        <taxon>Kickxellaceae</taxon>
        <taxon>Coemansia</taxon>
    </lineage>
</organism>
<dbReference type="PROSITE" id="PS00028">
    <property type="entry name" value="ZINC_FINGER_C2H2_1"/>
    <property type="match status" value="2"/>
</dbReference>
<reference evidence="7" key="1">
    <citation type="submission" date="2022-07" db="EMBL/GenBank/DDBJ databases">
        <title>Phylogenomic reconstructions and comparative analyses of Kickxellomycotina fungi.</title>
        <authorList>
            <person name="Reynolds N.K."/>
            <person name="Stajich J.E."/>
            <person name="Barry K."/>
            <person name="Grigoriev I.V."/>
            <person name="Crous P."/>
            <person name="Smith M.E."/>
        </authorList>
    </citation>
    <scope>NUCLEOTIDE SEQUENCE</scope>
    <source>
        <strain evidence="7">IMI 214461</strain>
    </source>
</reference>
<comment type="caution">
    <text evidence="7">The sequence shown here is derived from an EMBL/GenBank/DDBJ whole genome shotgun (WGS) entry which is preliminary data.</text>
</comment>
<evidence type="ECO:0000259" key="6">
    <source>
        <dbReference type="PROSITE" id="PS50157"/>
    </source>
</evidence>
<dbReference type="SUPFAM" id="SSF57667">
    <property type="entry name" value="beta-beta-alpha zinc fingers"/>
    <property type="match status" value="1"/>
</dbReference>
<keyword evidence="2" id="KW-0677">Repeat</keyword>
<dbReference type="GO" id="GO:0008270">
    <property type="term" value="F:zinc ion binding"/>
    <property type="evidence" value="ECO:0007669"/>
    <property type="project" value="UniProtKB-KW"/>
</dbReference>
<dbReference type="GO" id="GO:0031519">
    <property type="term" value="C:PcG protein complex"/>
    <property type="evidence" value="ECO:0007669"/>
    <property type="project" value="TreeGrafter"/>
</dbReference>
<name>A0A9W8B8U2_9FUNG</name>
<dbReference type="GO" id="GO:0000978">
    <property type="term" value="F:RNA polymerase II cis-regulatory region sequence-specific DNA binding"/>
    <property type="evidence" value="ECO:0007669"/>
    <property type="project" value="TreeGrafter"/>
</dbReference>
<dbReference type="SMART" id="SM00355">
    <property type="entry name" value="ZnF_C2H2"/>
    <property type="match status" value="2"/>
</dbReference>
<accession>A0A9W8B8U2</accession>
<dbReference type="Proteomes" id="UP001150907">
    <property type="component" value="Unassembled WGS sequence"/>
</dbReference>
<dbReference type="PANTHER" id="PTHR14003:SF19">
    <property type="entry name" value="YY2 TRANSCRIPTION FACTOR"/>
    <property type="match status" value="1"/>
</dbReference>
<dbReference type="Gene3D" id="3.30.160.60">
    <property type="entry name" value="Classic Zinc Finger"/>
    <property type="match status" value="2"/>
</dbReference>
<dbReference type="GO" id="GO:0000981">
    <property type="term" value="F:DNA-binding transcription factor activity, RNA polymerase II-specific"/>
    <property type="evidence" value="ECO:0007669"/>
    <property type="project" value="TreeGrafter"/>
</dbReference>
<dbReference type="InterPro" id="IPR036236">
    <property type="entry name" value="Znf_C2H2_sf"/>
</dbReference>
<evidence type="ECO:0000256" key="2">
    <source>
        <dbReference type="ARBA" id="ARBA00022737"/>
    </source>
</evidence>
<evidence type="ECO:0000313" key="7">
    <source>
        <dbReference type="EMBL" id="KAJ1998654.1"/>
    </source>
</evidence>
<dbReference type="InterPro" id="IPR013087">
    <property type="entry name" value="Znf_C2H2_type"/>
</dbReference>
<feature type="domain" description="C2H2-type" evidence="6">
    <location>
        <begin position="201"/>
        <end position="230"/>
    </location>
</feature>
<dbReference type="OrthoDB" id="6365676at2759"/>
<dbReference type="AlphaFoldDB" id="A0A9W8B8U2"/>
<evidence type="ECO:0000256" key="1">
    <source>
        <dbReference type="ARBA" id="ARBA00022723"/>
    </source>
</evidence>
<gene>
    <name evidence="7" type="primary">NRG1_2</name>
    <name evidence="7" type="ORF">H4R26_005378</name>
</gene>
<evidence type="ECO:0000256" key="4">
    <source>
        <dbReference type="ARBA" id="ARBA00022833"/>
    </source>
</evidence>
<dbReference type="GO" id="GO:0000785">
    <property type="term" value="C:chromatin"/>
    <property type="evidence" value="ECO:0007669"/>
    <property type="project" value="TreeGrafter"/>
</dbReference>
<keyword evidence="8" id="KW-1185">Reference proteome</keyword>
<protein>
    <submittedName>
        <fullName evidence="7">Transcriptional repressor</fullName>
    </submittedName>
</protein>
<dbReference type="PROSITE" id="PS50157">
    <property type="entry name" value="ZINC_FINGER_C2H2_2"/>
    <property type="match status" value="2"/>
</dbReference>
<evidence type="ECO:0000256" key="5">
    <source>
        <dbReference type="PROSITE-ProRule" id="PRU00042"/>
    </source>
</evidence>
<feature type="domain" description="C2H2-type" evidence="6">
    <location>
        <begin position="171"/>
        <end position="200"/>
    </location>
</feature>